<dbReference type="Pfam" id="PF03480">
    <property type="entry name" value="DctP"/>
    <property type="match status" value="1"/>
</dbReference>
<dbReference type="PANTHER" id="PTHR33376:SF4">
    <property type="entry name" value="SIALIC ACID-BINDING PERIPLASMIC PROTEIN SIAP"/>
    <property type="match status" value="1"/>
</dbReference>
<name>A0A947D7U3_9HYPH</name>
<evidence type="ECO:0000313" key="3">
    <source>
        <dbReference type="Proteomes" id="UP000766595"/>
    </source>
</evidence>
<sequence length="353" mass="38020">MAAMIAWTGAATAEPIQLNVIGGLGNVSQYTRFEEPFWTRDIATLSQGRLTARIHAFDLAGLRAQEMLHLMQTGVVPLGTILASLAGEEPELNALDLAGLNPDFASLRRTVGALRPRIATLLARKYGLELLSIYVYPAQVVFCKKPFHQLSDLSGRRIRTSAIGQSELFSAIGAIPVQTAFSETVPVILKGLADCAVTGTLSGNQIGLHEVTSHVHGMAITWGVSVFAAHSAYWNTIPDDLQTVLRAGIEELERRIWDSAEADTRAGMACNLGQPTCTAGRRGQMRLVPTRSEDEALRRQLLVDTVLPRWIARCGANCARTWNEILAEPTGIAVVEPQGGGSVQAVPAPAPIR</sequence>
<dbReference type="Gene3D" id="3.40.190.170">
    <property type="entry name" value="Bacterial extracellular solute-binding protein, family 7"/>
    <property type="match status" value="1"/>
</dbReference>
<keyword evidence="3" id="KW-1185">Reference proteome</keyword>
<dbReference type="GO" id="GO:0055085">
    <property type="term" value="P:transmembrane transport"/>
    <property type="evidence" value="ECO:0007669"/>
    <property type="project" value="InterPro"/>
</dbReference>
<keyword evidence="1" id="KW-0732">Signal</keyword>
<accession>A0A947D7U3</accession>
<evidence type="ECO:0000313" key="2">
    <source>
        <dbReference type="EMBL" id="MBT9291699.1"/>
    </source>
</evidence>
<dbReference type="PANTHER" id="PTHR33376">
    <property type="match status" value="1"/>
</dbReference>
<dbReference type="RefSeq" id="WP_261970235.1">
    <property type="nucleotide sequence ID" value="NZ_JAHHZF010000010.1"/>
</dbReference>
<dbReference type="NCBIfam" id="NF037995">
    <property type="entry name" value="TRAP_S1"/>
    <property type="match status" value="1"/>
</dbReference>
<dbReference type="CDD" id="cd13602">
    <property type="entry name" value="PBP2_TRAP_BpDctp6_7"/>
    <property type="match status" value="1"/>
</dbReference>
<reference evidence="2 3" key="1">
    <citation type="submission" date="2021-06" db="EMBL/GenBank/DDBJ databases">
        <authorList>
            <person name="Grouzdev D.S."/>
            <person name="Koziaeva V."/>
        </authorList>
    </citation>
    <scope>NUCLEOTIDE SEQUENCE [LARGE SCALE GENOMIC DNA]</scope>
    <source>
        <strain evidence="2 3">22</strain>
    </source>
</reference>
<organism evidence="2 3">
    <name type="scientific">Prosthecodimorpha staleyi</name>
    <dbReference type="NCBI Taxonomy" id="2840188"/>
    <lineage>
        <taxon>Bacteria</taxon>
        <taxon>Pseudomonadati</taxon>
        <taxon>Pseudomonadota</taxon>
        <taxon>Alphaproteobacteria</taxon>
        <taxon>Hyphomicrobiales</taxon>
        <taxon>Ancalomicrobiaceae</taxon>
        <taxon>Prosthecodimorpha</taxon>
    </lineage>
</organism>
<dbReference type="Proteomes" id="UP000766595">
    <property type="component" value="Unassembled WGS sequence"/>
</dbReference>
<gene>
    <name evidence="2" type="ORF">KL771_19690</name>
</gene>
<proteinExistence type="predicted"/>
<protein>
    <submittedName>
        <fullName evidence="2">TRAP transporter substrate-binding protein</fullName>
    </submittedName>
</protein>
<dbReference type="InterPro" id="IPR038404">
    <property type="entry name" value="TRAP_DctP_sf"/>
</dbReference>
<dbReference type="AlphaFoldDB" id="A0A947D7U3"/>
<evidence type="ECO:0000256" key="1">
    <source>
        <dbReference type="ARBA" id="ARBA00022729"/>
    </source>
</evidence>
<dbReference type="InterPro" id="IPR018389">
    <property type="entry name" value="DctP_fam"/>
</dbReference>
<dbReference type="EMBL" id="JAHHZF010000010">
    <property type="protein sequence ID" value="MBT9291699.1"/>
    <property type="molecule type" value="Genomic_DNA"/>
</dbReference>
<comment type="caution">
    <text evidence="2">The sequence shown here is derived from an EMBL/GenBank/DDBJ whole genome shotgun (WGS) entry which is preliminary data.</text>
</comment>